<dbReference type="InterPro" id="IPR002197">
    <property type="entry name" value="HTH_Fis"/>
</dbReference>
<dbReference type="AlphaFoldDB" id="A0A098BPZ0"/>
<dbReference type="Pfam" id="PF02954">
    <property type="entry name" value="HTH_8"/>
    <property type="match status" value="1"/>
</dbReference>
<evidence type="ECO:0000259" key="1">
    <source>
        <dbReference type="Pfam" id="PF02954"/>
    </source>
</evidence>
<dbReference type="Proteomes" id="UP000042997">
    <property type="component" value="Unassembled WGS sequence"/>
</dbReference>
<accession>A0A098BPZ0</accession>
<proteinExistence type="predicted"/>
<evidence type="ECO:0000313" key="2">
    <source>
        <dbReference type="EMBL" id="CDZ90287.1"/>
    </source>
</evidence>
<organism evidence="2 3">
    <name type="scientific">Rhodococcus ruber</name>
    <dbReference type="NCBI Taxonomy" id="1830"/>
    <lineage>
        <taxon>Bacteria</taxon>
        <taxon>Bacillati</taxon>
        <taxon>Actinomycetota</taxon>
        <taxon>Actinomycetes</taxon>
        <taxon>Mycobacteriales</taxon>
        <taxon>Nocardiaceae</taxon>
        <taxon>Rhodococcus</taxon>
    </lineage>
</organism>
<dbReference type="Gene3D" id="1.10.10.60">
    <property type="entry name" value="Homeodomain-like"/>
    <property type="match status" value="1"/>
</dbReference>
<reference evidence="2 3" key="1">
    <citation type="journal article" date="2014" name="Genome Announc.">
        <title>Draft Genome Sequence of Propane- and Butane-Oxidizing Actinobacterium Rhodococcus ruber IEGM 231.</title>
        <authorList>
            <person name="Ivshina I.B."/>
            <person name="Kuyukina M.S."/>
            <person name="Krivoruchko A.V."/>
            <person name="Barbe V."/>
            <person name="Fischer C."/>
        </authorList>
    </citation>
    <scope>NUCLEOTIDE SEQUENCE [LARGE SCALE GENOMIC DNA]</scope>
</reference>
<dbReference type="SUPFAM" id="SSF46689">
    <property type="entry name" value="Homeodomain-like"/>
    <property type="match status" value="1"/>
</dbReference>
<dbReference type="EMBL" id="CCSD01000081">
    <property type="protein sequence ID" value="CDZ90287.1"/>
    <property type="molecule type" value="Genomic_DNA"/>
</dbReference>
<dbReference type="InterPro" id="IPR009057">
    <property type="entry name" value="Homeodomain-like_sf"/>
</dbReference>
<gene>
    <name evidence="2" type="ORF">RHRU231_680056</name>
</gene>
<dbReference type="GO" id="GO:0043565">
    <property type="term" value="F:sequence-specific DNA binding"/>
    <property type="evidence" value="ECO:0007669"/>
    <property type="project" value="InterPro"/>
</dbReference>
<dbReference type="RefSeq" id="WP_230831857.1">
    <property type="nucleotide sequence ID" value="NZ_CP038031.2"/>
</dbReference>
<evidence type="ECO:0000313" key="3">
    <source>
        <dbReference type="Proteomes" id="UP000042997"/>
    </source>
</evidence>
<protein>
    <recommendedName>
        <fullName evidence="1">DNA binding HTH domain-containing protein</fullName>
    </recommendedName>
</protein>
<dbReference type="PRINTS" id="PR01590">
    <property type="entry name" value="HTHFIS"/>
</dbReference>
<sequence length="173" mass="19257">MTESIPASVYQHLLDCYIRRRYDIRQDPESAVIVYGHSVVLVDPTAHGLITPTEARRCVRLALENNFDDGRSITFVGANRSRIRVSCRSVKSEDSTIGLIMDITAAGSCGSNLSADDARDHANPLDEPRLEAAERDEISRTLAEVNGNKARACKLLGISRSSLYRKMRRYGIF</sequence>
<feature type="domain" description="DNA binding HTH" evidence="1">
    <location>
        <begin position="130"/>
        <end position="170"/>
    </location>
</feature>
<name>A0A098BPZ0_9NOCA</name>